<dbReference type="InterPro" id="IPR029026">
    <property type="entry name" value="tRNA_m1G_MTases_N"/>
</dbReference>
<dbReference type="InterPro" id="IPR006700">
    <property type="entry name" value="RsmE"/>
</dbReference>
<dbReference type="GO" id="GO:0070042">
    <property type="term" value="F:rRNA (uridine-N3-)-methyltransferase activity"/>
    <property type="evidence" value="ECO:0007669"/>
    <property type="project" value="TreeGrafter"/>
</dbReference>
<reference evidence="15 16" key="1">
    <citation type="journal article" date="2014" name="Genome Biol. Evol.">
        <title>Acetic acid bacteria genomes reveal functional traits for adaptation to life in insect guts.</title>
        <authorList>
            <person name="Chouaia B."/>
            <person name="Gaiarsa S."/>
            <person name="Crotti E."/>
            <person name="Comandatore F."/>
            <person name="Degli Esposti M."/>
            <person name="Ricci I."/>
            <person name="Alma A."/>
            <person name="Favia G."/>
            <person name="Bandi C."/>
            <person name="Daffonchio D."/>
        </authorList>
    </citation>
    <scope>NUCLEOTIDE SEQUENCE [LARGE SCALE GENOMIC DNA]</scope>
    <source>
        <strain evidence="16">AM169</strain>
    </source>
</reference>
<gene>
    <name evidence="15" type="ORF">SACS_1027</name>
</gene>
<dbReference type="InterPro" id="IPR029028">
    <property type="entry name" value="Alpha/beta_knot_MTases"/>
</dbReference>
<comment type="subcellular location">
    <subcellularLocation>
        <location evidence="1 12">Cytoplasm</location>
    </subcellularLocation>
</comment>
<dbReference type="EMBL" id="CBLY010000006">
    <property type="protein sequence ID" value="CDG33765.1"/>
    <property type="molecule type" value="Genomic_DNA"/>
</dbReference>
<dbReference type="Gene3D" id="3.40.1280.10">
    <property type="match status" value="1"/>
</dbReference>
<feature type="domain" description="Ribosomal RNA small subunit methyltransferase E methyltransferase" evidence="13">
    <location>
        <begin position="111"/>
        <end position="258"/>
    </location>
</feature>
<dbReference type="Pfam" id="PF04452">
    <property type="entry name" value="Methyltrans_RNA"/>
    <property type="match status" value="1"/>
</dbReference>
<dbReference type="CDD" id="cd18084">
    <property type="entry name" value="RsmE-like"/>
    <property type="match status" value="1"/>
</dbReference>
<evidence type="ECO:0000256" key="12">
    <source>
        <dbReference type="PIRNR" id="PIRNR015601"/>
    </source>
</evidence>
<dbReference type="Pfam" id="PF20260">
    <property type="entry name" value="PUA_4"/>
    <property type="match status" value="1"/>
</dbReference>
<protein>
    <recommendedName>
        <fullName evidence="4 12">Ribosomal RNA small subunit methyltransferase E</fullName>
        <ecNumber evidence="3 12">2.1.1.193</ecNumber>
    </recommendedName>
</protein>
<evidence type="ECO:0000256" key="11">
    <source>
        <dbReference type="ARBA" id="ARBA00047944"/>
    </source>
</evidence>
<dbReference type="NCBIfam" id="NF008696">
    <property type="entry name" value="PRK11713.3-5"/>
    <property type="match status" value="1"/>
</dbReference>
<organism evidence="15 16">
    <name type="scientific">Parasaccharibacter apium</name>
    <dbReference type="NCBI Taxonomy" id="1510841"/>
    <lineage>
        <taxon>Bacteria</taxon>
        <taxon>Pseudomonadati</taxon>
        <taxon>Pseudomonadota</taxon>
        <taxon>Alphaproteobacteria</taxon>
        <taxon>Acetobacterales</taxon>
        <taxon>Acetobacteraceae</taxon>
        <taxon>Parasaccharibacter</taxon>
    </lineage>
</organism>
<keyword evidence="5 12" id="KW-0963">Cytoplasm</keyword>
<dbReference type="InterPro" id="IPR046886">
    <property type="entry name" value="RsmE_MTase_dom"/>
</dbReference>
<dbReference type="PIRSF" id="PIRSF015601">
    <property type="entry name" value="MTase_slr0722"/>
    <property type="match status" value="1"/>
</dbReference>
<dbReference type="NCBIfam" id="TIGR00046">
    <property type="entry name" value="RsmE family RNA methyltransferase"/>
    <property type="match status" value="1"/>
</dbReference>
<dbReference type="SUPFAM" id="SSF75217">
    <property type="entry name" value="alpha/beta knot"/>
    <property type="match status" value="1"/>
</dbReference>
<evidence type="ECO:0000256" key="4">
    <source>
        <dbReference type="ARBA" id="ARBA00013673"/>
    </source>
</evidence>
<keyword evidence="8 12" id="KW-0808">Transferase</keyword>
<evidence type="ECO:0000256" key="7">
    <source>
        <dbReference type="ARBA" id="ARBA00022603"/>
    </source>
</evidence>
<evidence type="ECO:0000256" key="6">
    <source>
        <dbReference type="ARBA" id="ARBA00022552"/>
    </source>
</evidence>
<dbReference type="InterPro" id="IPR015947">
    <property type="entry name" value="PUA-like_sf"/>
</dbReference>
<feature type="domain" description="Ribosomal RNA small subunit methyltransferase E PUA-like" evidence="14">
    <location>
        <begin position="55"/>
        <end position="98"/>
    </location>
</feature>
<dbReference type="GO" id="GO:0005737">
    <property type="term" value="C:cytoplasm"/>
    <property type="evidence" value="ECO:0007669"/>
    <property type="project" value="UniProtKB-SubCell"/>
</dbReference>
<keyword evidence="9 12" id="KW-0949">S-adenosyl-L-methionine</keyword>
<comment type="function">
    <text evidence="10 12">Specifically methylates the N3 position of the uracil ring of uridine 1498 (m3U1498) in 16S rRNA. Acts on the fully assembled 30S ribosomal subunit.</text>
</comment>
<evidence type="ECO:0000259" key="14">
    <source>
        <dbReference type="Pfam" id="PF20260"/>
    </source>
</evidence>
<evidence type="ECO:0000259" key="13">
    <source>
        <dbReference type="Pfam" id="PF04452"/>
    </source>
</evidence>
<evidence type="ECO:0000256" key="8">
    <source>
        <dbReference type="ARBA" id="ARBA00022679"/>
    </source>
</evidence>
<evidence type="ECO:0000256" key="3">
    <source>
        <dbReference type="ARBA" id="ARBA00012328"/>
    </source>
</evidence>
<dbReference type="NCBIfam" id="NF008694">
    <property type="entry name" value="PRK11713.3-2"/>
    <property type="match status" value="1"/>
</dbReference>
<sequence>MIGQKQDEVNILSQMLESEWGKRYARNMSRTDPRLFIVDAESPWQEGETVSLSAGQAHYLGKVMRLQPGDGVVLFNGRDGEWQATVEGLKKNQATVRVTSCLRPQQDTEGVELLFAPLKRDATELLIRMGTELGVTRFRPVLTARTNTHRLNLERLGLIAQEAAEQCERLDVPTLMPLEPLAAVLARWPVRRRLAVALERHGQGGPPAGCDALLIGPEGGFAEEEVQRLSRHEAIQSFSLGPRILRADTAACAALAQIGAANRQA</sequence>
<accession>A0A7U7G658</accession>
<dbReference type="Gene3D" id="2.40.240.20">
    <property type="entry name" value="Hypothetical PUA domain-like, domain 1"/>
    <property type="match status" value="1"/>
</dbReference>
<evidence type="ECO:0000256" key="1">
    <source>
        <dbReference type="ARBA" id="ARBA00004496"/>
    </source>
</evidence>
<evidence type="ECO:0000256" key="2">
    <source>
        <dbReference type="ARBA" id="ARBA00005528"/>
    </source>
</evidence>
<dbReference type="Proteomes" id="UP000027590">
    <property type="component" value="Unassembled WGS sequence"/>
</dbReference>
<evidence type="ECO:0000256" key="5">
    <source>
        <dbReference type="ARBA" id="ARBA00022490"/>
    </source>
</evidence>
<dbReference type="GO" id="GO:0070475">
    <property type="term" value="P:rRNA base methylation"/>
    <property type="evidence" value="ECO:0007669"/>
    <property type="project" value="TreeGrafter"/>
</dbReference>
<evidence type="ECO:0000256" key="9">
    <source>
        <dbReference type="ARBA" id="ARBA00022691"/>
    </source>
</evidence>
<reference evidence="15 16" key="2">
    <citation type="journal article" date="2014" name="PLoS ONE">
        <title>Evolution of mitochondria reconstructed from the energy metabolism of living bacteria.</title>
        <authorList>
            <person name="Degli Esposti M."/>
            <person name="Chouaia B."/>
            <person name="Comandatore F."/>
            <person name="Crotti E."/>
            <person name="Sassera D."/>
            <person name="Lievens P.M."/>
            <person name="Daffonchio D."/>
            <person name="Bandi C."/>
        </authorList>
    </citation>
    <scope>NUCLEOTIDE SEQUENCE [LARGE SCALE GENOMIC DNA]</scope>
    <source>
        <strain evidence="16">AM169</strain>
    </source>
</reference>
<dbReference type="InterPro" id="IPR046887">
    <property type="entry name" value="RsmE_PUA-like"/>
</dbReference>
<dbReference type="AlphaFoldDB" id="A0A7U7G658"/>
<evidence type="ECO:0000256" key="10">
    <source>
        <dbReference type="ARBA" id="ARBA00025699"/>
    </source>
</evidence>
<evidence type="ECO:0000313" key="16">
    <source>
        <dbReference type="Proteomes" id="UP000027590"/>
    </source>
</evidence>
<dbReference type="SUPFAM" id="SSF88697">
    <property type="entry name" value="PUA domain-like"/>
    <property type="match status" value="1"/>
</dbReference>
<comment type="caution">
    <text evidence="15">The sequence shown here is derived from an EMBL/GenBank/DDBJ whole genome shotgun (WGS) entry which is preliminary data.</text>
</comment>
<comment type="catalytic activity">
    <reaction evidence="11 12">
        <text>uridine(1498) in 16S rRNA + S-adenosyl-L-methionine = N(3)-methyluridine(1498) in 16S rRNA + S-adenosyl-L-homocysteine + H(+)</text>
        <dbReference type="Rhea" id="RHEA:42920"/>
        <dbReference type="Rhea" id="RHEA-COMP:10283"/>
        <dbReference type="Rhea" id="RHEA-COMP:10284"/>
        <dbReference type="ChEBI" id="CHEBI:15378"/>
        <dbReference type="ChEBI" id="CHEBI:57856"/>
        <dbReference type="ChEBI" id="CHEBI:59789"/>
        <dbReference type="ChEBI" id="CHEBI:65315"/>
        <dbReference type="ChEBI" id="CHEBI:74502"/>
        <dbReference type="EC" id="2.1.1.193"/>
    </reaction>
</comment>
<name>A0A7U7G658_9PROT</name>
<dbReference type="EC" id="2.1.1.193" evidence="3 12"/>
<evidence type="ECO:0000313" key="15">
    <source>
        <dbReference type="EMBL" id="CDG33765.1"/>
    </source>
</evidence>
<comment type="similarity">
    <text evidence="2 12">Belongs to the RNA methyltransferase RsmE family.</text>
</comment>
<keyword evidence="7 12" id="KW-0489">Methyltransferase</keyword>
<dbReference type="PANTHER" id="PTHR30027:SF3">
    <property type="entry name" value="16S RRNA (URACIL(1498)-N(3))-METHYLTRANSFERASE"/>
    <property type="match status" value="1"/>
</dbReference>
<dbReference type="PANTHER" id="PTHR30027">
    <property type="entry name" value="RIBOSOMAL RNA SMALL SUBUNIT METHYLTRANSFERASE E"/>
    <property type="match status" value="1"/>
</dbReference>
<proteinExistence type="inferred from homology"/>
<keyword evidence="6 12" id="KW-0698">rRNA processing</keyword>